<name>A0A9N7ULX4_PLEPL</name>
<dbReference type="AlphaFoldDB" id="A0A9N7ULX4"/>
<comment type="caution">
    <text evidence="2">The sequence shown here is derived from an EMBL/GenBank/DDBJ whole genome shotgun (WGS) entry which is preliminary data.</text>
</comment>
<organism evidence="2 3">
    <name type="scientific">Pleuronectes platessa</name>
    <name type="common">European plaice</name>
    <dbReference type="NCBI Taxonomy" id="8262"/>
    <lineage>
        <taxon>Eukaryota</taxon>
        <taxon>Metazoa</taxon>
        <taxon>Chordata</taxon>
        <taxon>Craniata</taxon>
        <taxon>Vertebrata</taxon>
        <taxon>Euteleostomi</taxon>
        <taxon>Actinopterygii</taxon>
        <taxon>Neopterygii</taxon>
        <taxon>Teleostei</taxon>
        <taxon>Neoteleostei</taxon>
        <taxon>Acanthomorphata</taxon>
        <taxon>Carangaria</taxon>
        <taxon>Pleuronectiformes</taxon>
        <taxon>Pleuronectoidei</taxon>
        <taxon>Pleuronectidae</taxon>
        <taxon>Pleuronectes</taxon>
    </lineage>
</organism>
<evidence type="ECO:0000256" key="1">
    <source>
        <dbReference type="SAM" id="MobiDB-lite"/>
    </source>
</evidence>
<protein>
    <submittedName>
        <fullName evidence="2">Uncharacterized protein</fullName>
    </submittedName>
</protein>
<feature type="compositionally biased region" description="Basic and acidic residues" evidence="1">
    <location>
        <begin position="12"/>
        <end position="23"/>
    </location>
</feature>
<gene>
    <name evidence="2" type="ORF">PLEPLA_LOCUS22795</name>
</gene>
<accession>A0A9N7ULX4</accession>
<feature type="region of interest" description="Disordered" evidence="1">
    <location>
        <begin position="1"/>
        <end position="23"/>
    </location>
</feature>
<evidence type="ECO:0000313" key="2">
    <source>
        <dbReference type="EMBL" id="CAB1434749.1"/>
    </source>
</evidence>
<dbReference type="Proteomes" id="UP001153269">
    <property type="component" value="Unassembled WGS sequence"/>
</dbReference>
<sequence>MSFPAFVIDGQAKNEGDTGNWAEKRSSSIRAGHWLQINTHVQFPAPLPDSPDWENQPPAVAGNRLQEVSPLCSLASLLLVNKLFYSLSALEGLSGEAGRYCGDTVSVGGGVVVAAEVSAQECAWASLGLTQPR</sequence>
<keyword evidence="3" id="KW-1185">Reference proteome</keyword>
<evidence type="ECO:0000313" key="3">
    <source>
        <dbReference type="Proteomes" id="UP001153269"/>
    </source>
</evidence>
<reference evidence="2" key="1">
    <citation type="submission" date="2020-03" db="EMBL/GenBank/DDBJ databases">
        <authorList>
            <person name="Weist P."/>
        </authorList>
    </citation>
    <scope>NUCLEOTIDE SEQUENCE</scope>
</reference>
<dbReference type="EMBL" id="CADEAL010001691">
    <property type="protein sequence ID" value="CAB1434749.1"/>
    <property type="molecule type" value="Genomic_DNA"/>
</dbReference>
<proteinExistence type="predicted"/>